<dbReference type="PANTHER" id="PTHR34985:SF1">
    <property type="entry name" value="SLR0554 PROTEIN"/>
    <property type="match status" value="1"/>
</dbReference>
<evidence type="ECO:0000313" key="3">
    <source>
        <dbReference type="Proteomes" id="UP000757435"/>
    </source>
</evidence>
<comment type="caution">
    <text evidence="2">The sequence shown here is derived from an EMBL/GenBank/DDBJ whole genome shotgun (WGS) entry which is preliminary data.</text>
</comment>
<dbReference type="InterPro" id="IPR049996">
    <property type="entry name" value="Slr7037-like"/>
</dbReference>
<dbReference type="PANTHER" id="PTHR34985">
    <property type="entry name" value="SLR0554 PROTEIN"/>
    <property type="match status" value="1"/>
</dbReference>
<reference evidence="2" key="2">
    <citation type="journal article" date="2022" name="Microbiol. Resour. Announc.">
        <title>Metagenome Sequencing to Explore Phylogenomics of Terrestrial Cyanobacteria.</title>
        <authorList>
            <person name="Ward R.D."/>
            <person name="Stajich J.E."/>
            <person name="Johansen J.R."/>
            <person name="Huntemann M."/>
            <person name="Clum A."/>
            <person name="Foster B."/>
            <person name="Foster B."/>
            <person name="Roux S."/>
            <person name="Palaniappan K."/>
            <person name="Varghese N."/>
            <person name="Mukherjee S."/>
            <person name="Reddy T.B.K."/>
            <person name="Daum C."/>
            <person name="Copeland A."/>
            <person name="Chen I.A."/>
            <person name="Ivanova N.N."/>
            <person name="Kyrpides N.C."/>
            <person name="Shapiro N."/>
            <person name="Eloe-Fadrosh E.A."/>
            <person name="Pietrasiak N."/>
        </authorList>
    </citation>
    <scope>NUCLEOTIDE SEQUENCE</scope>
    <source>
        <strain evidence="2">UHER 2000/2452</strain>
    </source>
</reference>
<evidence type="ECO:0000259" key="1">
    <source>
        <dbReference type="Pfam" id="PF12965"/>
    </source>
</evidence>
<reference evidence="2" key="1">
    <citation type="submission" date="2021-05" db="EMBL/GenBank/DDBJ databases">
        <authorList>
            <person name="Pietrasiak N."/>
            <person name="Ward R."/>
            <person name="Stajich J.E."/>
            <person name="Kurbessoian T."/>
        </authorList>
    </citation>
    <scope>NUCLEOTIDE SEQUENCE</scope>
    <source>
        <strain evidence="2">UHER 2000/2452</strain>
    </source>
</reference>
<gene>
    <name evidence="2" type="ORF">KME15_16590</name>
</gene>
<dbReference type="NCBIfam" id="NF042913">
    <property type="entry name" value="CyRepA1"/>
    <property type="match status" value="1"/>
</dbReference>
<dbReference type="EMBL" id="JAHHHD010000019">
    <property type="protein sequence ID" value="MBW4660295.1"/>
    <property type="molecule type" value="Genomic_DNA"/>
</dbReference>
<dbReference type="InterPro" id="IPR024385">
    <property type="entry name" value="DUF3854"/>
</dbReference>
<sequence length="1045" mass="116108">MIAVLSHKIDSLTTYTEQIRDEFIRGSCIDAELFVSAVSLVADLEELPGGDVSTPIHDALNWRYTRFGHQIRQAMFAALLLNEDGSTWQAKLSHPRHNAKGKIQKYEAPLGAGSTAYLPEVPLKFRLKIRKRYGAIVPLRGSFWNWLEKHPEIPVIWTEGGKKALSLLSEGFVAIALYGVNGGYRKQVDGSRTLIADVERFAQPGRSHLLAFDQDEKKEVRRQVSLALFRFGGLLEQAEGQVSLLLWNGAIGKGVDDLIANSGAEAFEKVYAEALPFLHWKLQERLSNQLTYAPHIRLSTADLSTLLLSNLPESGIIAIASSKGTGKTKFISSLVSDIEAVLSATHRVALGRNLCSRLGLNWRGDLDKVGGKFISGSGYTLRVGFCVDSLLSINPETFAGCDLVLDEVCQVVRHLLTSSTCAKDGKRPALLARFRELLSVARRVIIADADLDNATLSYLKELRDYQGVGAENQDRNIFLIKNDYQSEGYPCRFLEAPDRTAITAEILEAVDEAKPGQVVFIATDSKGMSKSLATGILNADPSKKVMVINSETSGGEIEREFMQSPDRSLLEGCFDVVIVSPSMATGVSIEAQSVISKVFGVFTGGSSNDADMSQALGRVREGVERIVWCAKVGSNYSKVSRSALPSEFREHLQASTAATVRLVRSNLREDIAGEFEAYDWRVNPHLDLFCRLSSEQNFSMRYLRQALLVRLKAEGNQVQIEKHNSNPAIKLLLSEIRSAQREIDAEELVAAEDLQYADLLALEQKEVMSPEEHKAIAKHYFKEFYALEELSIFDVLWDNEGRRRGELLALEVQLEEGLAIERTIKALEKQASWGKGACPWDVSTIELKRALRERLGFNELIVKITEGWEWTIYDLKPYADKARELSELSKIVLNFSIHERVTDTQIIHQLLRQMGIEVEMLRFSSIVPGHEGQKLRVYGLKESHWEIVSSVLSRRKAKREAFLALGDSAGSPSGVSSKLPGGDPEVSLWSELLLEAINYGSEPVLDLYAGVPEAIRESVLLALPSVLREILKFGRYQPPIPVVKL</sequence>
<dbReference type="Proteomes" id="UP000757435">
    <property type="component" value="Unassembled WGS sequence"/>
</dbReference>
<proteinExistence type="predicted"/>
<protein>
    <submittedName>
        <fullName evidence="2">DUF3854 domain-containing protein</fullName>
    </submittedName>
</protein>
<evidence type="ECO:0000313" key="2">
    <source>
        <dbReference type="EMBL" id="MBW4660295.1"/>
    </source>
</evidence>
<dbReference type="AlphaFoldDB" id="A0A951QD56"/>
<feature type="domain" description="DUF3854" evidence="1">
    <location>
        <begin position="143"/>
        <end position="266"/>
    </location>
</feature>
<accession>A0A951QD56</accession>
<name>A0A951QD56_9CYAN</name>
<dbReference type="Pfam" id="PF12965">
    <property type="entry name" value="DUF3854"/>
    <property type="match status" value="1"/>
</dbReference>
<organism evidence="2 3">
    <name type="scientific">Drouetiella hepatica Uher 2000/2452</name>
    <dbReference type="NCBI Taxonomy" id="904376"/>
    <lineage>
        <taxon>Bacteria</taxon>
        <taxon>Bacillati</taxon>
        <taxon>Cyanobacteriota</taxon>
        <taxon>Cyanophyceae</taxon>
        <taxon>Oculatellales</taxon>
        <taxon>Oculatellaceae</taxon>
        <taxon>Drouetiella</taxon>
    </lineage>
</organism>